<sequence length="114" mass="12045">MEGALLSAPLPLIGFPMSQTVLLELSLKPDAIDSAKEVIRETLKATAAAEGNESLEVIVDDADPTKVVIVEKWRAAADHDAYLAWRATPEGASSLGSIVTGAPVTRTFEPFVAL</sequence>
<name>A0ABP8W4L4_9MICO</name>
<dbReference type="SUPFAM" id="SSF54909">
    <property type="entry name" value="Dimeric alpha+beta barrel"/>
    <property type="match status" value="1"/>
</dbReference>
<keyword evidence="3" id="KW-1185">Reference proteome</keyword>
<gene>
    <name evidence="2" type="ORF">GCM10025780_27650</name>
</gene>
<reference evidence="3" key="1">
    <citation type="journal article" date="2019" name="Int. J. Syst. Evol. Microbiol.">
        <title>The Global Catalogue of Microorganisms (GCM) 10K type strain sequencing project: providing services to taxonomists for standard genome sequencing and annotation.</title>
        <authorList>
            <consortium name="The Broad Institute Genomics Platform"/>
            <consortium name="The Broad Institute Genome Sequencing Center for Infectious Disease"/>
            <person name="Wu L."/>
            <person name="Ma J."/>
        </authorList>
    </citation>
    <scope>NUCLEOTIDE SEQUENCE [LARGE SCALE GENOMIC DNA]</scope>
    <source>
        <strain evidence="3">JCM 18956</strain>
    </source>
</reference>
<feature type="domain" description="ABM" evidence="1">
    <location>
        <begin position="19"/>
        <end position="108"/>
    </location>
</feature>
<dbReference type="PROSITE" id="PS51725">
    <property type="entry name" value="ABM"/>
    <property type="match status" value="1"/>
</dbReference>
<protein>
    <recommendedName>
        <fullName evidence="1">ABM domain-containing protein</fullName>
    </recommendedName>
</protein>
<dbReference type="Pfam" id="PF03992">
    <property type="entry name" value="ABM"/>
    <property type="match status" value="1"/>
</dbReference>
<comment type="caution">
    <text evidence="2">The sequence shown here is derived from an EMBL/GenBank/DDBJ whole genome shotgun (WGS) entry which is preliminary data.</text>
</comment>
<dbReference type="Gene3D" id="3.30.70.100">
    <property type="match status" value="1"/>
</dbReference>
<dbReference type="EMBL" id="BAABLM010000005">
    <property type="protein sequence ID" value="GAA4680826.1"/>
    <property type="molecule type" value="Genomic_DNA"/>
</dbReference>
<evidence type="ECO:0000313" key="3">
    <source>
        <dbReference type="Proteomes" id="UP001501295"/>
    </source>
</evidence>
<dbReference type="InterPro" id="IPR011008">
    <property type="entry name" value="Dimeric_a/b-barrel"/>
</dbReference>
<proteinExistence type="predicted"/>
<organism evidence="2 3">
    <name type="scientific">Frondihabitans cladoniiphilus</name>
    <dbReference type="NCBI Taxonomy" id="715785"/>
    <lineage>
        <taxon>Bacteria</taxon>
        <taxon>Bacillati</taxon>
        <taxon>Actinomycetota</taxon>
        <taxon>Actinomycetes</taxon>
        <taxon>Micrococcales</taxon>
        <taxon>Microbacteriaceae</taxon>
        <taxon>Frondihabitans</taxon>
    </lineage>
</organism>
<dbReference type="Proteomes" id="UP001501295">
    <property type="component" value="Unassembled WGS sequence"/>
</dbReference>
<evidence type="ECO:0000259" key="1">
    <source>
        <dbReference type="PROSITE" id="PS51725"/>
    </source>
</evidence>
<evidence type="ECO:0000313" key="2">
    <source>
        <dbReference type="EMBL" id="GAA4680826.1"/>
    </source>
</evidence>
<accession>A0ABP8W4L4</accession>
<dbReference type="InterPro" id="IPR007138">
    <property type="entry name" value="ABM_dom"/>
</dbReference>